<protein>
    <submittedName>
        <fullName evidence="6">Protein MNN4</fullName>
    </submittedName>
</protein>
<evidence type="ECO:0000256" key="1">
    <source>
        <dbReference type="ARBA" id="ARBA00004167"/>
    </source>
</evidence>
<feature type="domain" description="LicD/FKTN/FKRP nucleotidyltransferase" evidence="5">
    <location>
        <begin position="294"/>
        <end position="418"/>
    </location>
</feature>
<dbReference type="InterPro" id="IPR007074">
    <property type="entry name" value="LicD/FKTN/FKRP_NTP_transf"/>
</dbReference>
<evidence type="ECO:0000313" key="7">
    <source>
        <dbReference type="Proteomes" id="UP000030106"/>
    </source>
</evidence>
<dbReference type="InterPro" id="IPR009644">
    <property type="entry name" value="FKTN/MNN4/W02B3.4-1"/>
</dbReference>
<evidence type="ECO:0000256" key="2">
    <source>
        <dbReference type="ARBA" id="ARBA00022692"/>
    </source>
</evidence>
<evidence type="ECO:0000256" key="3">
    <source>
        <dbReference type="ARBA" id="ARBA00022989"/>
    </source>
</evidence>
<organism evidence="6 7">
    <name type="scientific">Beauveria bassiana D1-5</name>
    <dbReference type="NCBI Taxonomy" id="1245745"/>
    <lineage>
        <taxon>Eukaryota</taxon>
        <taxon>Fungi</taxon>
        <taxon>Dikarya</taxon>
        <taxon>Ascomycota</taxon>
        <taxon>Pezizomycotina</taxon>
        <taxon>Sordariomycetes</taxon>
        <taxon>Hypocreomycetidae</taxon>
        <taxon>Hypocreales</taxon>
        <taxon>Cordycipitaceae</taxon>
        <taxon>Beauveria</taxon>
    </lineage>
</organism>
<accession>A0A0A2VMK5</accession>
<keyword evidence="4" id="KW-0472">Membrane</keyword>
<dbReference type="GO" id="GO:0009100">
    <property type="term" value="P:glycoprotein metabolic process"/>
    <property type="evidence" value="ECO:0007669"/>
    <property type="project" value="UniProtKB-ARBA"/>
</dbReference>
<dbReference type="EMBL" id="ANFO01000695">
    <property type="protein sequence ID" value="KGQ07380.1"/>
    <property type="molecule type" value="Genomic_DNA"/>
</dbReference>
<dbReference type="OrthoDB" id="444255at2759"/>
<name>A0A0A2VMK5_BEABA</name>
<dbReference type="Gene3D" id="3.40.50.300">
    <property type="entry name" value="P-loop containing nucleotide triphosphate hydrolases"/>
    <property type="match status" value="1"/>
</dbReference>
<evidence type="ECO:0000256" key="4">
    <source>
        <dbReference type="ARBA" id="ARBA00023136"/>
    </source>
</evidence>
<feature type="domain" description="LicD/FKTN/FKRP nucleotidyltransferase" evidence="5">
    <location>
        <begin position="428"/>
        <end position="465"/>
    </location>
</feature>
<comment type="caution">
    <text evidence="6">The sequence shown here is derived from an EMBL/GenBank/DDBJ whole genome shotgun (WGS) entry which is preliminary data.</text>
</comment>
<dbReference type="PANTHER" id="PTHR15407">
    <property type="entry name" value="FUKUTIN-RELATED"/>
    <property type="match status" value="1"/>
</dbReference>
<dbReference type="GO" id="GO:0016020">
    <property type="term" value="C:membrane"/>
    <property type="evidence" value="ECO:0007669"/>
    <property type="project" value="UniProtKB-SubCell"/>
</dbReference>
<keyword evidence="2" id="KW-0812">Transmembrane</keyword>
<dbReference type="PANTHER" id="PTHR15407:SF28">
    <property type="entry name" value="RIBITOL-5-PHOSPHATE TRANSFERASE FKTN"/>
    <property type="match status" value="1"/>
</dbReference>
<evidence type="ECO:0000313" key="6">
    <source>
        <dbReference type="EMBL" id="KGQ07380.1"/>
    </source>
</evidence>
<dbReference type="AlphaFoldDB" id="A0A0A2VMK5"/>
<gene>
    <name evidence="6" type="ORF">BBAD15_g7297</name>
</gene>
<dbReference type="InterPro" id="IPR027417">
    <property type="entry name" value="P-loop_NTPase"/>
</dbReference>
<sequence length="516" mass="58388">MTAPTSSALANDFSFFGRSLVTKLFSSTLRVDELRAHITTVSQENLDLGGSIRNSLLPFKLDREDAEDDTKAEDAEVRTVFERLNVWETILKRGEMDAVGLSHGQLQLFSIEREILQQRRIKGKLVLMDEATSHVAVKSDANAQLFLKEAFAERTIIMIAHRLESIADANVLIDLSHGVAERLKNQQRAHRKETRFYPTPFCHAFNSAKRLALYTMAIGIQSILAAIFVLATCAASVPSHPEPRAASSPKYFHEPGGSLARMHYDIRYFKGEAAYDDRQSILRDLVRSYLEVMRSKGVETWLAHGTLLGWWWNARIMPWDYDLDVQVSNGTMEWLASNLNGTTHEYTFEKGDIDEAAAVGATNGSRTRTYLVDINPHYVEGSSQGGGGGGGNNVIDGRWIDTENGMFVDITVLGERDPRRRPGEWSCKNGHRYAAQDIWPLRVTEFEGVPARIPYNVEDILKQEYSHKSLSKETHQNHQWDHDLKQWVMDDPEQRGRLKDAAALHKKQQLVRQGRL</sequence>
<dbReference type="Pfam" id="PF04991">
    <property type="entry name" value="LicD"/>
    <property type="match status" value="2"/>
</dbReference>
<dbReference type="HOGENOM" id="CLU_527831_0_0_1"/>
<comment type="subcellular location">
    <subcellularLocation>
        <location evidence="1">Membrane</location>
        <topology evidence="1">Single-pass membrane protein</topology>
    </subcellularLocation>
</comment>
<dbReference type="STRING" id="1245745.A0A0A2VMK5"/>
<dbReference type="eggNOG" id="ENOG502QREF">
    <property type="taxonomic scope" value="Eukaryota"/>
</dbReference>
<dbReference type="SUPFAM" id="SSF52540">
    <property type="entry name" value="P-loop containing nucleoside triphosphate hydrolases"/>
    <property type="match status" value="1"/>
</dbReference>
<keyword evidence="3" id="KW-1133">Transmembrane helix</keyword>
<proteinExistence type="predicted"/>
<reference evidence="6 7" key="1">
    <citation type="submission" date="2012-10" db="EMBL/GenBank/DDBJ databases">
        <title>Genome sequencing and analysis of entomopathogenic fungi Beauveria bassiana D1-5.</title>
        <authorList>
            <person name="Li Q."/>
            <person name="Wang L."/>
            <person name="Zhang Z."/>
            <person name="Wang Q."/>
            <person name="Ren J."/>
            <person name="Wang M."/>
            <person name="Xu W."/>
            <person name="Wang J."/>
            <person name="Lu Y."/>
            <person name="Du Q."/>
            <person name="Sun Z."/>
        </authorList>
    </citation>
    <scope>NUCLEOTIDE SEQUENCE [LARGE SCALE GENOMIC DNA]</scope>
    <source>
        <strain evidence="6 7">D1-5</strain>
    </source>
</reference>
<evidence type="ECO:0000259" key="5">
    <source>
        <dbReference type="Pfam" id="PF04991"/>
    </source>
</evidence>
<dbReference type="Proteomes" id="UP000030106">
    <property type="component" value="Unassembled WGS sequence"/>
</dbReference>